<evidence type="ECO:0008006" key="7">
    <source>
        <dbReference type="Google" id="ProtNLM"/>
    </source>
</evidence>
<keyword evidence="4" id="KW-0539">Nucleus</keyword>
<dbReference type="PANTHER" id="PTHR33124:SF9">
    <property type="entry name" value="TRANSCRIPTION FACTOR"/>
    <property type="match status" value="1"/>
</dbReference>
<evidence type="ECO:0000313" key="5">
    <source>
        <dbReference type="EMBL" id="URE35659.1"/>
    </source>
</evidence>
<dbReference type="GO" id="GO:0005634">
    <property type="term" value="C:nucleus"/>
    <property type="evidence" value="ECO:0007669"/>
    <property type="project" value="UniProtKB-SubCell"/>
</dbReference>
<proteinExistence type="predicted"/>
<keyword evidence="2" id="KW-0805">Transcription regulation</keyword>
<evidence type="ECO:0000256" key="4">
    <source>
        <dbReference type="ARBA" id="ARBA00023242"/>
    </source>
</evidence>
<evidence type="ECO:0000256" key="1">
    <source>
        <dbReference type="ARBA" id="ARBA00004123"/>
    </source>
</evidence>
<evidence type="ECO:0000256" key="2">
    <source>
        <dbReference type="ARBA" id="ARBA00023015"/>
    </source>
</evidence>
<organism evidence="5 6">
    <name type="scientific">Musa troglodytarum</name>
    <name type="common">fe'i banana</name>
    <dbReference type="NCBI Taxonomy" id="320322"/>
    <lineage>
        <taxon>Eukaryota</taxon>
        <taxon>Viridiplantae</taxon>
        <taxon>Streptophyta</taxon>
        <taxon>Embryophyta</taxon>
        <taxon>Tracheophyta</taxon>
        <taxon>Spermatophyta</taxon>
        <taxon>Magnoliopsida</taxon>
        <taxon>Liliopsida</taxon>
        <taxon>Zingiberales</taxon>
        <taxon>Musaceae</taxon>
        <taxon>Musa</taxon>
    </lineage>
</organism>
<evidence type="ECO:0000256" key="3">
    <source>
        <dbReference type="ARBA" id="ARBA00023163"/>
    </source>
</evidence>
<dbReference type="PANTHER" id="PTHR33124">
    <property type="entry name" value="TRANSCRIPTION FACTOR IBH1-LIKE 1"/>
    <property type="match status" value="1"/>
</dbReference>
<dbReference type="InterPro" id="IPR044549">
    <property type="entry name" value="bHLH_AtIBH1-like"/>
</dbReference>
<reference evidence="5" key="1">
    <citation type="submission" date="2022-05" db="EMBL/GenBank/DDBJ databases">
        <title>The Musa troglodytarum L. genome provides insights into the mechanism of non-climacteric behaviour and enrichment of carotenoids.</title>
        <authorList>
            <person name="Wang J."/>
        </authorList>
    </citation>
    <scope>NUCLEOTIDE SEQUENCE</scope>
    <source>
        <tissue evidence="5">Leaf</tissue>
    </source>
</reference>
<dbReference type="OrthoDB" id="1901781at2759"/>
<sequence length="116" mass="12981">MGKAWLEGARWRQGGFHRLNRSTRHGICGMSRRGKGRRPPRAAAAAVAVERKVRTLQRLVPGGRRLQPEQLFLRTADYILLLRLQVHVLRELVPAMSYMDMNGCAVGCNSTGVKGM</sequence>
<keyword evidence="6" id="KW-1185">Reference proteome</keyword>
<accession>A0A9E7L2M6</accession>
<dbReference type="AlphaFoldDB" id="A0A9E7L2M6"/>
<dbReference type="CDD" id="cd11444">
    <property type="entry name" value="bHLH_AtIBH1_like"/>
    <property type="match status" value="1"/>
</dbReference>
<evidence type="ECO:0000313" key="6">
    <source>
        <dbReference type="Proteomes" id="UP001055439"/>
    </source>
</evidence>
<dbReference type="GO" id="GO:0006355">
    <property type="term" value="P:regulation of DNA-templated transcription"/>
    <property type="evidence" value="ECO:0007669"/>
    <property type="project" value="InterPro"/>
</dbReference>
<dbReference type="InterPro" id="IPR044660">
    <property type="entry name" value="IBH1-like"/>
</dbReference>
<dbReference type="Proteomes" id="UP001055439">
    <property type="component" value="Chromosome 8"/>
</dbReference>
<gene>
    <name evidence="5" type="ORF">MUK42_35952</name>
</gene>
<keyword evidence="3" id="KW-0804">Transcription</keyword>
<name>A0A9E7L2M6_9LILI</name>
<comment type="subcellular location">
    <subcellularLocation>
        <location evidence="1">Nucleus</location>
    </subcellularLocation>
</comment>
<protein>
    <recommendedName>
        <fullName evidence="7">BHLH domain-containing protein</fullName>
    </recommendedName>
</protein>
<dbReference type="EMBL" id="CP097510">
    <property type="protein sequence ID" value="URE35659.1"/>
    <property type="molecule type" value="Genomic_DNA"/>
</dbReference>